<name>A0ABY9VI98_9BACI</name>
<evidence type="ECO:0008006" key="4">
    <source>
        <dbReference type="Google" id="ProtNLM"/>
    </source>
</evidence>
<keyword evidence="3" id="KW-1185">Reference proteome</keyword>
<reference evidence="2 3" key="1">
    <citation type="submission" date="2023-09" db="EMBL/GenBank/DDBJ databases">
        <title>Microbial mechanism of fulvic acid promoting antimony reduction mineralization in rice fields.</title>
        <authorList>
            <person name="Chen G."/>
            <person name="Lan J."/>
        </authorList>
    </citation>
    <scope>NUCLEOTIDE SEQUENCE [LARGE SCALE GENOMIC DNA]</scope>
    <source>
        <strain evidence="2 3">PS1</strain>
    </source>
</reference>
<feature type="signal peptide" evidence="1">
    <location>
        <begin position="1"/>
        <end position="16"/>
    </location>
</feature>
<evidence type="ECO:0000313" key="3">
    <source>
        <dbReference type="Proteomes" id="UP001303324"/>
    </source>
</evidence>
<dbReference type="RefSeq" id="WP_311073696.1">
    <property type="nucleotide sequence ID" value="NZ_CP134494.1"/>
</dbReference>
<organism evidence="2 3">
    <name type="scientific">Mesobacillus jeotgali</name>
    <dbReference type="NCBI Taxonomy" id="129985"/>
    <lineage>
        <taxon>Bacteria</taxon>
        <taxon>Bacillati</taxon>
        <taxon>Bacillota</taxon>
        <taxon>Bacilli</taxon>
        <taxon>Bacillales</taxon>
        <taxon>Bacillaceae</taxon>
        <taxon>Mesobacillus</taxon>
    </lineage>
</organism>
<dbReference type="PROSITE" id="PS51257">
    <property type="entry name" value="PROKAR_LIPOPROTEIN"/>
    <property type="match status" value="1"/>
</dbReference>
<feature type="chain" id="PRO_5047235160" description="Lipoprotein" evidence="1">
    <location>
        <begin position="17"/>
        <end position="67"/>
    </location>
</feature>
<proteinExistence type="predicted"/>
<protein>
    <recommendedName>
        <fullName evidence="4">Lipoprotein</fullName>
    </recommendedName>
</protein>
<gene>
    <name evidence="2" type="ORF">RH061_02505</name>
</gene>
<evidence type="ECO:0000313" key="2">
    <source>
        <dbReference type="EMBL" id="WNF23400.1"/>
    </source>
</evidence>
<dbReference type="Proteomes" id="UP001303324">
    <property type="component" value="Chromosome"/>
</dbReference>
<accession>A0ABY9VI98</accession>
<sequence length="67" mass="7639">MMKKLILSFSVLVLLAACNTGESYTHWTDSTDNQTQRLDEAGIKYEIREGEIWVREKDLKKAVACCS</sequence>
<evidence type="ECO:0000256" key="1">
    <source>
        <dbReference type="SAM" id="SignalP"/>
    </source>
</evidence>
<dbReference type="EMBL" id="CP134494">
    <property type="protein sequence ID" value="WNF23400.1"/>
    <property type="molecule type" value="Genomic_DNA"/>
</dbReference>
<keyword evidence="1" id="KW-0732">Signal</keyword>